<evidence type="ECO:0000259" key="7">
    <source>
        <dbReference type="Pfam" id="PF25019"/>
    </source>
</evidence>
<keyword evidence="3" id="KW-0547">Nucleotide-binding</keyword>
<keyword evidence="4" id="KW-0611">Plant defense</keyword>
<dbReference type="Proteomes" id="UP000583929">
    <property type="component" value="Unassembled WGS sequence"/>
</dbReference>
<dbReference type="SUPFAM" id="SSF52058">
    <property type="entry name" value="L domain-like"/>
    <property type="match status" value="3"/>
</dbReference>
<dbReference type="InterPro" id="IPR032675">
    <property type="entry name" value="LRR_dom_sf"/>
</dbReference>
<dbReference type="CDD" id="cd14798">
    <property type="entry name" value="RX-CC_like"/>
    <property type="match status" value="2"/>
</dbReference>
<feature type="domain" description="Disease resistance N-terminal" evidence="6">
    <location>
        <begin position="1665"/>
        <end position="1748"/>
    </location>
</feature>
<organism evidence="8 9">
    <name type="scientific">Cannabis sativa</name>
    <name type="common">Hemp</name>
    <name type="synonym">Marijuana</name>
    <dbReference type="NCBI Taxonomy" id="3483"/>
    <lineage>
        <taxon>Eukaryota</taxon>
        <taxon>Viridiplantae</taxon>
        <taxon>Streptophyta</taxon>
        <taxon>Embryophyta</taxon>
        <taxon>Tracheophyta</taxon>
        <taxon>Spermatophyta</taxon>
        <taxon>Magnoliopsida</taxon>
        <taxon>eudicotyledons</taxon>
        <taxon>Gunneridae</taxon>
        <taxon>Pentapetalae</taxon>
        <taxon>rosids</taxon>
        <taxon>fabids</taxon>
        <taxon>Rosales</taxon>
        <taxon>Cannabaceae</taxon>
        <taxon>Cannabis</taxon>
    </lineage>
</organism>
<keyword evidence="9" id="KW-1185">Reference proteome</keyword>
<accession>A0A7J6H0J4</accession>
<feature type="domain" description="R13L1/DRL21-like LRR repeat region" evidence="7">
    <location>
        <begin position="777"/>
        <end position="865"/>
    </location>
</feature>
<dbReference type="PANTHER" id="PTHR47186">
    <property type="entry name" value="LEUCINE-RICH REPEAT-CONTAINING PROTEIN 57"/>
    <property type="match status" value="1"/>
</dbReference>
<dbReference type="InterPro" id="IPR041118">
    <property type="entry name" value="Rx_N"/>
</dbReference>
<dbReference type="GO" id="GO:0006952">
    <property type="term" value="P:defense response"/>
    <property type="evidence" value="ECO:0007669"/>
    <property type="project" value="UniProtKB-KW"/>
</dbReference>
<dbReference type="SMART" id="SM00369">
    <property type="entry name" value="LRR_TYP"/>
    <property type="match status" value="11"/>
</dbReference>
<feature type="domain" description="R13L1/DRL21-like LRR repeat region" evidence="7">
    <location>
        <begin position="337"/>
        <end position="459"/>
    </location>
</feature>
<reference evidence="8 9" key="1">
    <citation type="journal article" date="2020" name="bioRxiv">
        <title>Sequence and annotation of 42 cannabis genomes reveals extensive copy number variation in cannabinoid synthesis and pathogen resistance genes.</title>
        <authorList>
            <person name="Mckernan K.J."/>
            <person name="Helbert Y."/>
            <person name="Kane L.T."/>
            <person name="Ebling H."/>
            <person name="Zhang L."/>
            <person name="Liu B."/>
            <person name="Eaton Z."/>
            <person name="Mclaughlin S."/>
            <person name="Kingan S."/>
            <person name="Baybayan P."/>
            <person name="Concepcion G."/>
            <person name="Jordan M."/>
            <person name="Riva A."/>
            <person name="Barbazuk W."/>
            <person name="Harkins T."/>
        </authorList>
    </citation>
    <scope>NUCLEOTIDE SEQUENCE [LARGE SCALE GENOMIC DNA]</scope>
    <source>
        <strain evidence="9">cv. Jamaican Lion 4</strain>
        <tissue evidence="8">Leaf</tissue>
    </source>
</reference>
<feature type="domain" description="Disease resistance N-terminal" evidence="6">
    <location>
        <begin position="5"/>
        <end position="95"/>
    </location>
</feature>
<evidence type="ECO:0000256" key="5">
    <source>
        <dbReference type="SAM" id="MobiDB-lite"/>
    </source>
</evidence>
<evidence type="ECO:0000256" key="4">
    <source>
        <dbReference type="ARBA" id="ARBA00022821"/>
    </source>
</evidence>
<dbReference type="PANTHER" id="PTHR47186:SF13">
    <property type="entry name" value="DISEASE RESISTANCE PROTEIN RGA3"/>
    <property type="match status" value="1"/>
</dbReference>
<evidence type="ECO:0000313" key="9">
    <source>
        <dbReference type="Proteomes" id="UP000583929"/>
    </source>
</evidence>
<keyword evidence="1" id="KW-0433">Leucine-rich repeat</keyword>
<name>A0A7J6H0J4_CANSA</name>
<dbReference type="InterPro" id="IPR003591">
    <property type="entry name" value="Leu-rich_rpt_typical-subtyp"/>
</dbReference>
<dbReference type="InterPro" id="IPR056789">
    <property type="entry name" value="LRR_R13L1-DRL21"/>
</dbReference>
<dbReference type="InterPro" id="IPR026906">
    <property type="entry name" value="LRR_5"/>
</dbReference>
<dbReference type="InterPro" id="IPR038005">
    <property type="entry name" value="RX-like_CC"/>
</dbReference>
<evidence type="ECO:0008006" key="10">
    <source>
        <dbReference type="Google" id="ProtNLM"/>
    </source>
</evidence>
<evidence type="ECO:0000259" key="6">
    <source>
        <dbReference type="Pfam" id="PF18052"/>
    </source>
</evidence>
<feature type="domain" description="R13L1/DRL21-like LRR repeat region" evidence="7">
    <location>
        <begin position="2001"/>
        <end position="2125"/>
    </location>
</feature>
<evidence type="ECO:0000256" key="1">
    <source>
        <dbReference type="ARBA" id="ARBA00022614"/>
    </source>
</evidence>
<dbReference type="Gene3D" id="1.20.5.4130">
    <property type="match status" value="2"/>
</dbReference>
<keyword evidence="2" id="KW-0677">Repeat</keyword>
<dbReference type="Pfam" id="PF13306">
    <property type="entry name" value="LRR_5"/>
    <property type="match status" value="1"/>
</dbReference>
<feature type="domain" description="R13L1/DRL21-like LRR repeat region" evidence="7">
    <location>
        <begin position="1194"/>
        <end position="1319"/>
    </location>
</feature>
<dbReference type="Gene3D" id="3.80.10.10">
    <property type="entry name" value="Ribonuclease Inhibitor"/>
    <property type="match status" value="9"/>
</dbReference>
<gene>
    <name evidence="8" type="ORF">G4B88_019019</name>
</gene>
<dbReference type="EMBL" id="JAATIQ010000072">
    <property type="protein sequence ID" value="KAF4388742.1"/>
    <property type="molecule type" value="Genomic_DNA"/>
</dbReference>
<dbReference type="Pfam" id="PF25019">
    <property type="entry name" value="LRR_R13L1-DRL21"/>
    <property type="match status" value="4"/>
</dbReference>
<feature type="region of interest" description="Disordered" evidence="5">
    <location>
        <begin position="1605"/>
        <end position="1625"/>
    </location>
</feature>
<dbReference type="GO" id="GO:0000166">
    <property type="term" value="F:nucleotide binding"/>
    <property type="evidence" value="ECO:0007669"/>
    <property type="project" value="UniProtKB-KW"/>
</dbReference>
<sequence length="2415" mass="274778">MAEAVLTVVLENLSSLIQKQVGSVLGVAKEMEKMCSMLSTISAVIEDAEERQSTNRAIKNWLQKLEDVSLELEDVLDDCEAEAFRLEEGLAQDHSWNRKVQSSLSCLSPKHLYFRHNIAKKMKEIGDRLDQIGKERVNFHLREVDVVERRNRVRESRQTGSVITQPHVYGREEDKERVVGVGHLMCQFNGAGPFSNIPTTKSLRTFMALQNQTTCDNNDWNFRSLRAFYSIAICLNAASMSSLVSNLKHVRYLNLSYTNIEVLPDSIYLLHHLLTLDLSHCYKLRKLPKHMIRLKGLRHLYIQGCSRLSHLPPNIGKLSCLKTLTNYIVDKRKGCQLDELKDLNIGGDLEIRNLENVKSPIEARFANLSAKRNLKGLNLCWNKYEFERNVEGILEALAPPTSLKWLKIHKYTGAHFPSWFRDDILGSVVSIDLSNCHNCRELPPFGKLTSLQHLEVSEMKLVQYIDNELCHGDLRRRSFERLESLDITNLPNLERFSKHEFGNEMFPCLSSLNVEKCPKLTLPKAGSVKSLKVVDVTQELLNSISNLHGLTDLGIADNNDMTLMLHNLTSLQHLQMYGFRKIQRCPLISSLALMHSQALQHLSSLEYLGISYFSELASLPDWLGNLTTLKELEIDACPDLECIPMSMQRLTNLKKLSIVKCPKLEQKYEKEIQKEGVEENEKNVDLLNSLATKKSIEINVNSSVTTQPHVYGRDEDKERVVSFLRKLPKHMIGLKRLRHLYIKRCDKLSHLPPNIGKLSCLKTLTDYIVDKRKGCQLDELKHLNIGGDLDISNLENVIMIPIEARFANLSEKTNLKNLSLSWNNNEDISEENAKEVLEALAPPTSLKLLEIVNYKGAISRLGSVMTSLEVLFASIWMIAYIDNRGDIRSSFGCLQSLSIDELPNLEGFSRHEVGNEMFPCLSSLYVDKCPKLSLPKLGSVKSLRVYGVSQQLLESISNLCGLNELDMHHCDLTSLPQNMLHNLTSLQQLTIRDFWRIQELPSDFLNGLIALQSLEIRYCFKLKCLPEGMFRDCSLRRIGIDNCPAIEEGFPSGPNQLISLQHLSIASQRLPVLPEGLQHLSSLEYLEISYISELASLPDWLGNLTTLKELGIKGCWDLECIPMSMQRLTNLKKLSIVQCPKLEQRCEKEVGEDWHKISHIPHVVVSISVLALKKLVENSAMLPKHMIRLKGCQLDELKDLNIGGVLHIRNLENVIMNPIEARFANLSAKRSLEGLYLCWNNNEEESEENAKEVLEALAPPASLKWLEIHYYKGAHFSSWFRDDILGSVVRITLSYCHNCRELLHFGKLTSLRYLEVSRMKLVQFIHSHGDLRSSFGCLESLEIVNLPNLEGFSRHEVGNEMFPCLSSLEVTICPKLSLPKLGSVKSLRVDDGRQVLLESISNLYGLTQLHMERCHLTSLPQNMLHNLNSLQFLEIRSCPELTCLPEGMFRDCSLQRICIADCEKLRSLSESFQNLTMLNHLELDNCPAIEEGFPSGPNQLISLQHLYRGGSYDASQKLPVLPESLQHLSSLEHLKISMFSELASLPDWLGNLTTLKELNIICCPDMECIPMSMQRLTNLKTLYIHKKALRCWMIYSPKTGVESSCSQPSKRMKTNPMLSDGEKEPKGDANMIMMNEILNNLLRATEMNQHWLRRLGLERIMAEAVLTVVLENLSSLIQKQIGSVLGVEKEMEKMCSILSTISAVIEDAEERQSTNLPIKNWLQKLEDVSSELEDVLDDCEVEAFRLEESFAHDHSWIRKVQSSLSCLSPKHLYFRHVIARKMREIGDRLDHIGNERMNFHLREVDVGERRNQIRESRQTSSVITQPHVYGRDEDKERVVGVRHLICMFDGPGPFLNIPSTESLRTFMTVSNGSFSCDNDWKFRSLRAFNNNGLLFKLSMSSRAISSLVSNLKHVRYLNLSSSSIEVLPDSICLLHHLLTLDLSHCYDLRKLPKHMIRLKGLRHLYINYCHKLSHLPQNIGKLSCLKTLTNFIVDKRKGCQLNELKDLNIGGDLDISNLENVIMTPIEARFANLSAKRNLKGLRLSWNNNENISEENAKDELEALAPPTNLKWLEIDTYKGVHFPSWFCNDILGSVVRITLTDCHNCLELPRFGKLTSLQQLTISHFGKIQDLPTDFLFGLNALHHLEISSCRELKCLPEGMFRDCPLQSIIIYDCKKLRSLSESFKNLTMLNSLQLHNCPAIEEGFPSGLNHLISLQLLIIRGSYDAPQSLAILPEGLQHLSSLEYLELSFLRELALLPDWLGNLTTLKEFKIKGCPDLECIPMSMQRLTNLKKLFIVKCPKLEQKCEKEVGEDWYKISHIPDFWNLMLSPKVKNLLWPARLGCLSNRIGVTLGRAGEIICYGIFQIGSSQLCNGEFDLPNSEGFSRHEVGNEMFPCLSSLHVFKWMVAGLQGLV</sequence>
<dbReference type="SUPFAM" id="SSF52047">
    <property type="entry name" value="RNI-like"/>
    <property type="match status" value="2"/>
</dbReference>
<protein>
    <recommendedName>
        <fullName evidence="10">Rx N-terminal domain-containing protein</fullName>
    </recommendedName>
</protein>
<evidence type="ECO:0000256" key="2">
    <source>
        <dbReference type="ARBA" id="ARBA00022737"/>
    </source>
</evidence>
<evidence type="ECO:0000256" key="3">
    <source>
        <dbReference type="ARBA" id="ARBA00022741"/>
    </source>
</evidence>
<comment type="caution">
    <text evidence="8">The sequence shown here is derived from an EMBL/GenBank/DDBJ whole genome shotgun (WGS) entry which is preliminary data.</text>
</comment>
<dbReference type="Pfam" id="PF18052">
    <property type="entry name" value="Rx_N"/>
    <property type="match status" value="2"/>
</dbReference>
<proteinExistence type="predicted"/>
<evidence type="ECO:0000313" key="8">
    <source>
        <dbReference type="EMBL" id="KAF4388742.1"/>
    </source>
</evidence>